<name>A0A0A9BVF8_ARUDO</name>
<organism evidence="1">
    <name type="scientific">Arundo donax</name>
    <name type="common">Giant reed</name>
    <name type="synonym">Donax arundinaceus</name>
    <dbReference type="NCBI Taxonomy" id="35708"/>
    <lineage>
        <taxon>Eukaryota</taxon>
        <taxon>Viridiplantae</taxon>
        <taxon>Streptophyta</taxon>
        <taxon>Embryophyta</taxon>
        <taxon>Tracheophyta</taxon>
        <taxon>Spermatophyta</taxon>
        <taxon>Magnoliopsida</taxon>
        <taxon>Liliopsida</taxon>
        <taxon>Poales</taxon>
        <taxon>Poaceae</taxon>
        <taxon>PACMAD clade</taxon>
        <taxon>Arundinoideae</taxon>
        <taxon>Arundineae</taxon>
        <taxon>Arundo</taxon>
    </lineage>
</organism>
<proteinExistence type="predicted"/>
<reference evidence="1" key="1">
    <citation type="submission" date="2014-09" db="EMBL/GenBank/DDBJ databases">
        <authorList>
            <person name="Magalhaes I.L.F."/>
            <person name="Oliveira U."/>
            <person name="Santos F.R."/>
            <person name="Vidigal T.H.D.A."/>
            <person name="Brescovit A.D."/>
            <person name="Santos A.J."/>
        </authorList>
    </citation>
    <scope>NUCLEOTIDE SEQUENCE</scope>
    <source>
        <tissue evidence="1">Shoot tissue taken approximately 20 cm above the soil surface</tissue>
    </source>
</reference>
<reference evidence="1" key="2">
    <citation type="journal article" date="2015" name="Data Brief">
        <title>Shoot transcriptome of the giant reed, Arundo donax.</title>
        <authorList>
            <person name="Barrero R.A."/>
            <person name="Guerrero F.D."/>
            <person name="Moolhuijzen P."/>
            <person name="Goolsby J.A."/>
            <person name="Tidwell J."/>
            <person name="Bellgard S.E."/>
            <person name="Bellgard M.I."/>
        </authorList>
    </citation>
    <scope>NUCLEOTIDE SEQUENCE</scope>
    <source>
        <tissue evidence="1">Shoot tissue taken approximately 20 cm above the soil surface</tissue>
    </source>
</reference>
<accession>A0A0A9BVF8</accession>
<protein>
    <submittedName>
        <fullName evidence="1">Uncharacterized protein</fullName>
    </submittedName>
</protein>
<dbReference type="EMBL" id="GBRH01234638">
    <property type="protein sequence ID" value="JAD63257.1"/>
    <property type="molecule type" value="Transcribed_RNA"/>
</dbReference>
<evidence type="ECO:0000313" key="1">
    <source>
        <dbReference type="EMBL" id="JAD63257.1"/>
    </source>
</evidence>
<sequence>MFKLEAIR</sequence>